<gene>
    <name evidence="2" type="ORF">DID88_004009</name>
</gene>
<dbReference type="AlphaFoldDB" id="A0A395IDQ3"/>
<organism evidence="2 3">
    <name type="scientific">Monilinia fructigena</name>
    <dbReference type="NCBI Taxonomy" id="38457"/>
    <lineage>
        <taxon>Eukaryota</taxon>
        <taxon>Fungi</taxon>
        <taxon>Dikarya</taxon>
        <taxon>Ascomycota</taxon>
        <taxon>Pezizomycotina</taxon>
        <taxon>Leotiomycetes</taxon>
        <taxon>Helotiales</taxon>
        <taxon>Sclerotiniaceae</taxon>
        <taxon>Monilinia</taxon>
    </lineage>
</organism>
<protein>
    <submittedName>
        <fullName evidence="2">Uncharacterized protein</fullName>
    </submittedName>
</protein>
<sequence>MASTTAPRENFEVRQTSSTEDWQADHVAKHMSSDEVNAFEKVSAAGKEHVRKYGDGKAEAPVKDLQSTAR</sequence>
<evidence type="ECO:0000313" key="2">
    <source>
        <dbReference type="EMBL" id="RAL58505.1"/>
    </source>
</evidence>
<feature type="compositionally biased region" description="Basic and acidic residues" evidence="1">
    <location>
        <begin position="48"/>
        <end position="62"/>
    </location>
</feature>
<name>A0A395IDQ3_9HELO</name>
<feature type="compositionally biased region" description="Polar residues" evidence="1">
    <location>
        <begin position="1"/>
        <end position="21"/>
    </location>
</feature>
<comment type="caution">
    <text evidence="2">The sequence shown here is derived from an EMBL/GenBank/DDBJ whole genome shotgun (WGS) entry which is preliminary data.</text>
</comment>
<reference evidence="2 3" key="1">
    <citation type="submission" date="2018-06" db="EMBL/GenBank/DDBJ databases">
        <title>Genome Sequence of the Brown Rot Fungal Pathogen Monilinia fructigena.</title>
        <authorList>
            <person name="Landi L."/>
            <person name="De Miccolis Angelini R.M."/>
            <person name="Pollastro S."/>
            <person name="Abate D."/>
            <person name="Faretra F."/>
            <person name="Romanazzi G."/>
        </authorList>
    </citation>
    <scope>NUCLEOTIDE SEQUENCE [LARGE SCALE GENOMIC DNA]</scope>
    <source>
        <strain evidence="2 3">Mfrg269</strain>
    </source>
</reference>
<evidence type="ECO:0000256" key="1">
    <source>
        <dbReference type="SAM" id="MobiDB-lite"/>
    </source>
</evidence>
<accession>A0A395IDQ3</accession>
<evidence type="ECO:0000313" key="3">
    <source>
        <dbReference type="Proteomes" id="UP000249056"/>
    </source>
</evidence>
<dbReference type="Proteomes" id="UP000249056">
    <property type="component" value="Unassembled WGS sequence"/>
</dbReference>
<feature type="region of interest" description="Disordered" evidence="1">
    <location>
        <begin position="1"/>
        <end position="22"/>
    </location>
</feature>
<dbReference type="OrthoDB" id="2400485at2759"/>
<proteinExistence type="predicted"/>
<keyword evidence="3" id="KW-1185">Reference proteome</keyword>
<dbReference type="EMBL" id="QKRW01000079">
    <property type="protein sequence ID" value="RAL58505.1"/>
    <property type="molecule type" value="Genomic_DNA"/>
</dbReference>
<feature type="region of interest" description="Disordered" evidence="1">
    <location>
        <begin position="48"/>
        <end position="70"/>
    </location>
</feature>